<feature type="domain" description="AB hydrolase-1" evidence="1">
    <location>
        <begin position="20"/>
        <end position="256"/>
    </location>
</feature>
<protein>
    <submittedName>
        <fullName evidence="2">Alpha/beta hydrolase</fullName>
    </submittedName>
</protein>
<dbReference type="PANTHER" id="PTHR43798">
    <property type="entry name" value="MONOACYLGLYCEROL LIPASE"/>
    <property type="match status" value="1"/>
</dbReference>
<gene>
    <name evidence="2" type="ORF">I7X12_02650</name>
</gene>
<proteinExistence type="predicted"/>
<dbReference type="SUPFAM" id="SSF53474">
    <property type="entry name" value="alpha/beta-Hydrolases"/>
    <property type="match status" value="1"/>
</dbReference>
<dbReference type="AlphaFoldDB" id="A0A7T3KW08"/>
<dbReference type="Proteomes" id="UP000595001">
    <property type="component" value="Chromosome"/>
</dbReference>
<dbReference type="EMBL" id="CP065856">
    <property type="protein sequence ID" value="QPV63553.1"/>
    <property type="molecule type" value="Genomic_DNA"/>
</dbReference>
<organism evidence="2 3">
    <name type="scientific">Halosimplex litoreum</name>
    <dbReference type="NCBI Taxonomy" id="1198301"/>
    <lineage>
        <taxon>Archaea</taxon>
        <taxon>Methanobacteriati</taxon>
        <taxon>Methanobacteriota</taxon>
        <taxon>Stenosarchaea group</taxon>
        <taxon>Halobacteria</taxon>
        <taxon>Halobacteriales</taxon>
        <taxon>Haloarculaceae</taxon>
        <taxon>Halosimplex</taxon>
    </lineage>
</organism>
<dbReference type="InterPro" id="IPR000073">
    <property type="entry name" value="AB_hydrolase_1"/>
</dbReference>
<evidence type="ECO:0000313" key="3">
    <source>
        <dbReference type="Proteomes" id="UP000595001"/>
    </source>
</evidence>
<dbReference type="PRINTS" id="PR00111">
    <property type="entry name" value="ABHYDROLASE"/>
</dbReference>
<reference evidence="2 3" key="1">
    <citation type="submission" date="2020-12" db="EMBL/GenBank/DDBJ databases">
        <title>Halosimplex halophilum sp. nov. and Halosimplex salinum sp. nov., two new members of the genus Halosimplex.</title>
        <authorList>
            <person name="Cui H.L."/>
        </authorList>
    </citation>
    <scope>NUCLEOTIDE SEQUENCE [LARGE SCALE GENOMIC DNA]</scope>
    <source>
        <strain evidence="2 3">YGH94</strain>
    </source>
</reference>
<dbReference type="OrthoDB" id="7531at2157"/>
<dbReference type="InterPro" id="IPR029058">
    <property type="entry name" value="AB_hydrolase_fold"/>
</dbReference>
<name>A0A7T3KW08_9EURY</name>
<dbReference type="KEGG" id="hlt:I7X12_02650"/>
<dbReference type="RefSeq" id="WP_198062342.1">
    <property type="nucleotide sequence ID" value="NZ_CP065856.1"/>
</dbReference>
<dbReference type="GO" id="GO:0016787">
    <property type="term" value="F:hydrolase activity"/>
    <property type="evidence" value="ECO:0007669"/>
    <property type="project" value="UniProtKB-KW"/>
</dbReference>
<keyword evidence="2" id="KW-0378">Hydrolase</keyword>
<dbReference type="InterPro" id="IPR050266">
    <property type="entry name" value="AB_hydrolase_sf"/>
</dbReference>
<dbReference type="Gene3D" id="3.40.50.1820">
    <property type="entry name" value="alpha/beta hydrolase"/>
    <property type="match status" value="1"/>
</dbReference>
<dbReference type="GeneID" id="60587357"/>
<evidence type="ECO:0000313" key="2">
    <source>
        <dbReference type="EMBL" id="QPV63553.1"/>
    </source>
</evidence>
<dbReference type="Pfam" id="PF00561">
    <property type="entry name" value="Abhydrolase_1"/>
    <property type="match status" value="1"/>
</dbReference>
<evidence type="ECO:0000259" key="1">
    <source>
        <dbReference type="Pfam" id="PF00561"/>
    </source>
</evidence>
<keyword evidence="3" id="KW-1185">Reference proteome</keyword>
<sequence length="288" mass="31514">MPTVRTNDIETYYERRGEGPPVVFVHGAIVDHSQWDPQLEALSDQYTTIAYDVRGHGRTGGSQRGRYSVDLFADDLDALLDALEFDEAVICGLSTGGCIAQVYAARHPDRVAGLVLADTFAPDYLSVGERLQRSLLLRATVPFVRLFGYERVERWLVRLQERISGEGVSGDYENIERIRETGPKMSTDEFAKVIGAVAGFHRTEVRFPAISAPTLVCYGEHEAPFMRRQARRLATEIGGATLLAVPGGGHASNLDNLEFVTDAVHELLAEVYPGETAETAEVSDGSGA</sequence>
<accession>A0A7T3KW08</accession>